<evidence type="ECO:0000313" key="2">
    <source>
        <dbReference type="Proteomes" id="UP001066276"/>
    </source>
</evidence>
<keyword evidence="2" id="KW-1185">Reference proteome</keyword>
<sequence>MATQPALSSRVTLPADSRAVDATDCILQEITVVGRCLEAMDLKILDLSTASASIRTDIAWFWEKVTDLDQRLTTVEEHVAMVYLLAGSAGYIPPLEFSLRLGPLDGNMFIRSASLILDLLLWSQF</sequence>
<comment type="caution">
    <text evidence="1">The sequence shown here is derived from an EMBL/GenBank/DDBJ whole genome shotgun (WGS) entry which is preliminary data.</text>
</comment>
<gene>
    <name evidence="1" type="ORF">NDU88_002522</name>
</gene>
<accession>A0AAV7Q935</accession>
<name>A0AAV7Q935_PLEWA</name>
<reference evidence="1" key="1">
    <citation type="journal article" date="2022" name="bioRxiv">
        <title>Sequencing and chromosome-scale assembly of the giantPleurodeles waltlgenome.</title>
        <authorList>
            <person name="Brown T."/>
            <person name="Elewa A."/>
            <person name="Iarovenko S."/>
            <person name="Subramanian E."/>
            <person name="Araus A.J."/>
            <person name="Petzold A."/>
            <person name="Susuki M."/>
            <person name="Suzuki K.-i.T."/>
            <person name="Hayashi T."/>
            <person name="Toyoda A."/>
            <person name="Oliveira C."/>
            <person name="Osipova E."/>
            <person name="Leigh N.D."/>
            <person name="Simon A."/>
            <person name="Yun M.H."/>
        </authorList>
    </citation>
    <scope>NUCLEOTIDE SEQUENCE</scope>
    <source>
        <strain evidence="1">20211129_DDA</strain>
        <tissue evidence="1">Liver</tissue>
    </source>
</reference>
<organism evidence="1 2">
    <name type="scientific">Pleurodeles waltl</name>
    <name type="common">Iberian ribbed newt</name>
    <dbReference type="NCBI Taxonomy" id="8319"/>
    <lineage>
        <taxon>Eukaryota</taxon>
        <taxon>Metazoa</taxon>
        <taxon>Chordata</taxon>
        <taxon>Craniata</taxon>
        <taxon>Vertebrata</taxon>
        <taxon>Euteleostomi</taxon>
        <taxon>Amphibia</taxon>
        <taxon>Batrachia</taxon>
        <taxon>Caudata</taxon>
        <taxon>Salamandroidea</taxon>
        <taxon>Salamandridae</taxon>
        <taxon>Pleurodelinae</taxon>
        <taxon>Pleurodeles</taxon>
    </lineage>
</organism>
<evidence type="ECO:0000313" key="1">
    <source>
        <dbReference type="EMBL" id="KAJ1136104.1"/>
    </source>
</evidence>
<dbReference type="Proteomes" id="UP001066276">
    <property type="component" value="Chromosome 6"/>
</dbReference>
<proteinExistence type="predicted"/>
<dbReference type="AlphaFoldDB" id="A0AAV7Q935"/>
<dbReference type="EMBL" id="JANPWB010000010">
    <property type="protein sequence ID" value="KAJ1136104.1"/>
    <property type="molecule type" value="Genomic_DNA"/>
</dbReference>
<protein>
    <submittedName>
        <fullName evidence="1">Uncharacterized protein</fullName>
    </submittedName>
</protein>